<organism evidence="1 2">
    <name type="scientific">Kaistia soli DSM 19436</name>
    <dbReference type="NCBI Taxonomy" id="1122133"/>
    <lineage>
        <taxon>Bacteria</taxon>
        <taxon>Pseudomonadati</taxon>
        <taxon>Pseudomonadota</taxon>
        <taxon>Alphaproteobacteria</taxon>
        <taxon>Hyphomicrobiales</taxon>
        <taxon>Kaistiaceae</taxon>
        <taxon>Kaistia</taxon>
    </lineage>
</organism>
<dbReference type="InterPro" id="IPR006450">
    <property type="entry name" value="Phage_HK97_gp6-like"/>
</dbReference>
<dbReference type="NCBIfam" id="TIGR02215">
    <property type="entry name" value="phage_chp_gp8"/>
    <property type="match status" value="1"/>
</dbReference>
<evidence type="ECO:0008006" key="3">
    <source>
        <dbReference type="Google" id="ProtNLM"/>
    </source>
</evidence>
<gene>
    <name evidence="1" type="ORF">SAMN02745157_1523</name>
</gene>
<dbReference type="NCBIfam" id="TIGR01560">
    <property type="entry name" value="put_DNA_pack"/>
    <property type="match status" value="2"/>
</dbReference>
<evidence type="ECO:0000313" key="1">
    <source>
        <dbReference type="EMBL" id="SHF05208.1"/>
    </source>
</evidence>
<proteinExistence type="predicted"/>
<dbReference type="InterPro" id="IPR011738">
    <property type="entry name" value="Phage_CHP"/>
</dbReference>
<dbReference type="Proteomes" id="UP000184485">
    <property type="component" value="Unassembled WGS sequence"/>
</dbReference>
<reference evidence="1 2" key="1">
    <citation type="submission" date="2016-11" db="EMBL/GenBank/DDBJ databases">
        <authorList>
            <person name="Jaros S."/>
            <person name="Januszkiewicz K."/>
            <person name="Wedrychowicz H."/>
        </authorList>
    </citation>
    <scope>NUCLEOTIDE SEQUENCE [LARGE SCALE GENOMIC DNA]</scope>
    <source>
        <strain evidence="1 2">DSM 19436</strain>
    </source>
</reference>
<dbReference type="STRING" id="1122133.SAMN02745157_1523"/>
<dbReference type="Pfam" id="PF05135">
    <property type="entry name" value="Phage_connect_1"/>
    <property type="match status" value="1"/>
</dbReference>
<evidence type="ECO:0000313" key="2">
    <source>
        <dbReference type="Proteomes" id="UP000184485"/>
    </source>
</evidence>
<sequence>MLKRLGPSQGAVISLEDLKSHLRIDTGDDDNLLKTYLAAATATAEAATGRVFLPTAFEFSADGFGCALAIPAVPLRGDVVLAYLDPANQEQTVDTAEFYAVEDTAGFSVITTDTFTWPDLSPRARPVRVRFRAGYDSADPASDPAIMPLDPRDRQMVIMLVGHWYEHRETVGEASVASAPLAFDLLASQRRIYR</sequence>
<protein>
    <recommendedName>
        <fullName evidence="3">Phage gp6-like head-tail connector protein</fullName>
    </recommendedName>
</protein>
<dbReference type="OrthoDB" id="8452228at2"/>
<dbReference type="InterPro" id="IPR021146">
    <property type="entry name" value="Phage_gp6-like_head-tail"/>
</dbReference>
<dbReference type="Gene3D" id="1.10.3230.30">
    <property type="entry name" value="Phage gp6-like head-tail connector protein"/>
    <property type="match status" value="1"/>
</dbReference>
<dbReference type="EMBL" id="FQUP01000001">
    <property type="protein sequence ID" value="SHF05208.1"/>
    <property type="molecule type" value="Genomic_DNA"/>
</dbReference>
<accession>A0A1M4YHS8</accession>
<name>A0A1M4YHS8_9HYPH</name>
<keyword evidence="2" id="KW-1185">Reference proteome</keyword>
<dbReference type="RefSeq" id="WP_073052063.1">
    <property type="nucleotide sequence ID" value="NZ_FQUP01000001.1"/>
</dbReference>
<dbReference type="CDD" id="cd08054">
    <property type="entry name" value="gp6"/>
    <property type="match status" value="1"/>
</dbReference>
<dbReference type="AlphaFoldDB" id="A0A1M4YHS8"/>